<feature type="chain" id="PRO_5003123208" description="Secreted protein" evidence="2">
    <location>
        <begin position="24"/>
        <end position="165"/>
    </location>
</feature>
<feature type="compositionally biased region" description="Basic and acidic residues" evidence="1">
    <location>
        <begin position="109"/>
        <end position="122"/>
    </location>
</feature>
<feature type="compositionally biased region" description="Basic residues" evidence="1">
    <location>
        <begin position="88"/>
        <end position="97"/>
    </location>
</feature>
<dbReference type="InParanoid" id="D8T0Y6"/>
<reference evidence="3" key="1">
    <citation type="journal article" date="2011" name="Science">
        <title>The Selaginella genome identifies genetic changes associated with the evolution of vascular plants.</title>
        <authorList>
            <person name="Banks J.A."/>
            <person name="Nishiyama T."/>
            <person name="Hasebe M."/>
            <person name="Bowman J.L."/>
            <person name="Gribskov M."/>
            <person name="dePamphilis C."/>
            <person name="Albert V.A."/>
            <person name="Aono N."/>
            <person name="Aoyama T."/>
            <person name="Ambrose B.A."/>
            <person name="Ashton N.W."/>
            <person name="Axtell M.J."/>
            <person name="Barker E."/>
            <person name="Barker M.S."/>
            <person name="Bennetzen J.L."/>
            <person name="Bonawitz N.D."/>
            <person name="Chapple C."/>
            <person name="Cheng C."/>
            <person name="Correa L.G."/>
            <person name="Dacre M."/>
            <person name="DeBarry J."/>
            <person name="Dreyer I."/>
            <person name="Elias M."/>
            <person name="Engstrom E.M."/>
            <person name="Estelle M."/>
            <person name="Feng L."/>
            <person name="Finet C."/>
            <person name="Floyd S.K."/>
            <person name="Frommer W.B."/>
            <person name="Fujita T."/>
            <person name="Gramzow L."/>
            <person name="Gutensohn M."/>
            <person name="Harholt J."/>
            <person name="Hattori M."/>
            <person name="Heyl A."/>
            <person name="Hirai T."/>
            <person name="Hiwatashi Y."/>
            <person name="Ishikawa M."/>
            <person name="Iwata M."/>
            <person name="Karol K.G."/>
            <person name="Koehler B."/>
            <person name="Kolukisaoglu U."/>
            <person name="Kubo M."/>
            <person name="Kurata T."/>
            <person name="Lalonde S."/>
            <person name="Li K."/>
            <person name="Li Y."/>
            <person name="Litt A."/>
            <person name="Lyons E."/>
            <person name="Manning G."/>
            <person name="Maruyama T."/>
            <person name="Michael T.P."/>
            <person name="Mikami K."/>
            <person name="Miyazaki S."/>
            <person name="Morinaga S."/>
            <person name="Murata T."/>
            <person name="Mueller-Roeber B."/>
            <person name="Nelson D.R."/>
            <person name="Obara M."/>
            <person name="Oguri Y."/>
            <person name="Olmstead R.G."/>
            <person name="Onodera N."/>
            <person name="Petersen B.L."/>
            <person name="Pils B."/>
            <person name="Prigge M."/>
            <person name="Rensing S.A."/>
            <person name="Riano-Pachon D.M."/>
            <person name="Roberts A.W."/>
            <person name="Sato Y."/>
            <person name="Scheller H.V."/>
            <person name="Schulz B."/>
            <person name="Schulz C."/>
            <person name="Shakirov E.V."/>
            <person name="Shibagaki N."/>
            <person name="Shinohara N."/>
            <person name="Shippen D.E."/>
            <person name="Soerensen I."/>
            <person name="Sotooka R."/>
            <person name="Sugimoto N."/>
            <person name="Sugita M."/>
            <person name="Sumikawa N."/>
            <person name="Tanurdzic M."/>
            <person name="Theissen G."/>
            <person name="Ulvskov P."/>
            <person name="Wakazuki S."/>
            <person name="Weng J.K."/>
            <person name="Willats W.W."/>
            <person name="Wipf D."/>
            <person name="Wolf P.G."/>
            <person name="Yang L."/>
            <person name="Zimmer A.D."/>
            <person name="Zhu Q."/>
            <person name="Mitros T."/>
            <person name="Hellsten U."/>
            <person name="Loque D."/>
            <person name="Otillar R."/>
            <person name="Salamov A."/>
            <person name="Schmutz J."/>
            <person name="Shapiro H."/>
            <person name="Lindquist E."/>
            <person name="Lucas S."/>
            <person name="Rokhsar D."/>
            <person name="Grigoriev I.V."/>
        </authorList>
    </citation>
    <scope>NUCLEOTIDE SEQUENCE [LARGE SCALE GENOMIC DNA]</scope>
</reference>
<evidence type="ECO:0000313" key="3">
    <source>
        <dbReference type="EMBL" id="EFJ09674.1"/>
    </source>
</evidence>
<feature type="region of interest" description="Disordered" evidence="1">
    <location>
        <begin position="80"/>
        <end position="125"/>
    </location>
</feature>
<dbReference type="HOGENOM" id="CLU_1613633_0_0_1"/>
<dbReference type="EMBL" id="GL377660">
    <property type="protein sequence ID" value="EFJ09674.1"/>
    <property type="molecule type" value="Genomic_DNA"/>
</dbReference>
<gene>
    <name evidence="3" type="ORF">SELMODRAFT_427866</name>
</gene>
<dbReference type="AlphaFoldDB" id="D8T0Y6"/>
<evidence type="ECO:0000256" key="2">
    <source>
        <dbReference type="SAM" id="SignalP"/>
    </source>
</evidence>
<dbReference type="Gramene" id="EFJ09674">
    <property type="protein sequence ID" value="EFJ09674"/>
    <property type="gene ID" value="SELMODRAFT_427866"/>
</dbReference>
<accession>D8T0Y6</accession>
<dbReference type="Proteomes" id="UP000001514">
    <property type="component" value="Unassembled WGS sequence"/>
</dbReference>
<evidence type="ECO:0000313" key="4">
    <source>
        <dbReference type="Proteomes" id="UP000001514"/>
    </source>
</evidence>
<evidence type="ECO:0008006" key="5">
    <source>
        <dbReference type="Google" id="ProtNLM"/>
    </source>
</evidence>
<name>D8T0Y6_SELML</name>
<organism evidence="4">
    <name type="scientific">Selaginella moellendorffii</name>
    <name type="common">Spikemoss</name>
    <dbReference type="NCBI Taxonomy" id="88036"/>
    <lineage>
        <taxon>Eukaryota</taxon>
        <taxon>Viridiplantae</taxon>
        <taxon>Streptophyta</taxon>
        <taxon>Embryophyta</taxon>
        <taxon>Tracheophyta</taxon>
        <taxon>Lycopodiopsida</taxon>
        <taxon>Selaginellales</taxon>
        <taxon>Selaginellaceae</taxon>
        <taxon>Selaginella</taxon>
    </lineage>
</organism>
<feature type="compositionally biased region" description="Polar residues" evidence="1">
    <location>
        <begin position="98"/>
        <end position="107"/>
    </location>
</feature>
<keyword evidence="2" id="KW-0732">Signal</keyword>
<sequence>MSVAKLVVVFFCLTSVLWQHAGSHSLNLENVVYSGSMAHIEQQNETHATPSSRILKNATSSDSSYLTRIRLDCRSPVYSQHQTSARANKIKRERARRTQSALTQPSDPSRIERHDKHSDRELPAQQMCRRIPVTLICGESIDDPAKVVHVDRKDEAVHDGCQAAK</sequence>
<proteinExistence type="predicted"/>
<keyword evidence="4" id="KW-1185">Reference proteome</keyword>
<dbReference type="KEGG" id="smo:SELMODRAFT_427866"/>
<protein>
    <recommendedName>
        <fullName evidence="5">Secreted protein</fullName>
    </recommendedName>
</protein>
<evidence type="ECO:0000256" key="1">
    <source>
        <dbReference type="SAM" id="MobiDB-lite"/>
    </source>
</evidence>
<feature type="signal peptide" evidence="2">
    <location>
        <begin position="1"/>
        <end position="23"/>
    </location>
</feature>